<dbReference type="GO" id="GO:0051603">
    <property type="term" value="P:proteolysis involved in protein catabolic process"/>
    <property type="evidence" value="ECO:0000318"/>
    <property type="project" value="GO_Central"/>
</dbReference>
<reference evidence="4 5" key="1">
    <citation type="journal article" date="1998" name="Science">
        <title>Genome sequence of the nematode C. elegans: a platform for investigating biology.</title>
        <authorList>
            <consortium name="The C. elegans sequencing consortium"/>
            <person name="Sulson J.E."/>
            <person name="Waterston R."/>
        </authorList>
    </citation>
    <scope>NUCLEOTIDE SEQUENCE [LARGE SCALE GENOMIC DNA]</scope>
    <source>
        <strain evidence="4 5">Bristol N2</strain>
    </source>
</reference>
<dbReference type="OMA" id="RYNEDEY"/>
<evidence type="ECO:0000313" key="4">
    <source>
        <dbReference type="EMBL" id="CCD73875.1"/>
    </source>
</evidence>
<keyword evidence="2" id="KW-0812">Transmembrane</keyword>
<dbReference type="GO" id="GO:0005764">
    <property type="term" value="C:lysosome"/>
    <property type="evidence" value="ECO:0000318"/>
    <property type="project" value="GO_Central"/>
</dbReference>
<evidence type="ECO:0000313" key="6">
    <source>
        <dbReference type="WormBase" id="Y71H2AM.25"/>
    </source>
</evidence>
<feature type="domain" description="Peptidase C1A papain C-terminal" evidence="3">
    <location>
        <begin position="82"/>
        <end position="296"/>
    </location>
</feature>
<dbReference type="CTD" id="4363054"/>
<dbReference type="Proteomes" id="UP000001940">
    <property type="component" value="Chromosome III"/>
</dbReference>
<dbReference type="InterPro" id="IPR013128">
    <property type="entry name" value="Peptidase_C1A"/>
</dbReference>
<dbReference type="GeneID" id="4363054"/>
<dbReference type="InterPro" id="IPR038765">
    <property type="entry name" value="Papain-like_cys_pep_sf"/>
</dbReference>
<dbReference type="WormBase" id="Y71H2AM.25">
    <property type="protein sequence ID" value="CE39981"/>
    <property type="gene ID" value="WBGene00044760"/>
</dbReference>
<dbReference type="KEGG" id="cel:CELE_Y71H2AM.25"/>
<sequence length="299" mass="33512">MVIATRLISKADEAKKQKVFVALGEDFFEKPAKSRNKLNSIILFTLTALTFYIIGYLVQQRTSESLPTTFQWKTPKYTIQTTEEFLDWRDKGIVGPVKDQGKCNASHAFAISSSIESMYAKATNGSLLSFSEQQLIDCDDHGFKGCEEQPAINAVSYFIFHGIETEADYPYAGKENGKCTFDSTKSKIQLKDAEFVVSNETQGKELVTNYGPAFFTMRAPPSLYDYKIGIYNPSIEECTSTHEIRSMVIVGYGIEGVQKYWIVKGSFGTSWGEQGYMKLARDVNACAMADFITVPTEFK</sequence>
<dbReference type="EMBL" id="BX284603">
    <property type="protein sequence ID" value="CCD73875.1"/>
    <property type="molecule type" value="Genomic_DNA"/>
</dbReference>
<name>Q2AAB9_CAEEL</name>
<dbReference type="RefSeq" id="NP_001040887.1">
    <property type="nucleotide sequence ID" value="NM_001047422.3"/>
</dbReference>
<evidence type="ECO:0000256" key="2">
    <source>
        <dbReference type="SAM" id="Phobius"/>
    </source>
</evidence>
<evidence type="ECO:0000256" key="1">
    <source>
        <dbReference type="ARBA" id="ARBA00008455"/>
    </source>
</evidence>
<dbReference type="AlphaFoldDB" id="Q2AAB9"/>
<dbReference type="InterPro" id="IPR039417">
    <property type="entry name" value="Peptidase_C1A_papain-like"/>
</dbReference>
<dbReference type="OrthoDB" id="190265at2759"/>
<dbReference type="PANTHER" id="PTHR12411">
    <property type="entry name" value="CYSTEINE PROTEASE FAMILY C1-RELATED"/>
    <property type="match status" value="1"/>
</dbReference>
<dbReference type="Reactome" id="R-CEL-114608">
    <property type="pathway name" value="Platelet degranulation"/>
</dbReference>
<dbReference type="InParanoid" id="Q2AAB9"/>
<dbReference type="HOGENOM" id="CLU_012184_8_0_1"/>
<protein>
    <submittedName>
        <fullName evidence="4">Peptidase C1A papain C-terminal domain-containing protein</fullName>
    </submittedName>
</protein>
<dbReference type="InterPro" id="IPR000668">
    <property type="entry name" value="Peptidase_C1A_C"/>
</dbReference>
<organism evidence="4 5">
    <name type="scientific">Caenorhabditis elegans</name>
    <dbReference type="NCBI Taxonomy" id="6239"/>
    <lineage>
        <taxon>Eukaryota</taxon>
        <taxon>Metazoa</taxon>
        <taxon>Ecdysozoa</taxon>
        <taxon>Nematoda</taxon>
        <taxon>Chromadorea</taxon>
        <taxon>Rhabditida</taxon>
        <taxon>Rhabditina</taxon>
        <taxon>Rhabditomorpha</taxon>
        <taxon>Rhabditoidea</taxon>
        <taxon>Rhabditidae</taxon>
        <taxon>Peloderinae</taxon>
        <taxon>Caenorhabditis</taxon>
    </lineage>
</organism>
<evidence type="ECO:0000259" key="3">
    <source>
        <dbReference type="SMART" id="SM00645"/>
    </source>
</evidence>
<dbReference type="SMART" id="SM00645">
    <property type="entry name" value="Pept_C1"/>
    <property type="match status" value="1"/>
</dbReference>
<keyword evidence="5" id="KW-1185">Reference proteome</keyword>
<dbReference type="PhylomeDB" id="Q2AAB9"/>
<comment type="similarity">
    <text evidence="1">Belongs to the peptidase C1 family.</text>
</comment>
<proteinExistence type="inferred from homology"/>
<evidence type="ECO:0000313" key="5">
    <source>
        <dbReference type="Proteomes" id="UP000001940"/>
    </source>
</evidence>
<dbReference type="AGR" id="WB:WBGene00044760"/>
<dbReference type="eggNOG" id="KOG1543">
    <property type="taxonomic scope" value="Eukaryota"/>
</dbReference>
<dbReference type="GO" id="GO:0004197">
    <property type="term" value="F:cysteine-type endopeptidase activity"/>
    <property type="evidence" value="ECO:0000318"/>
    <property type="project" value="GO_Central"/>
</dbReference>
<feature type="transmembrane region" description="Helical" evidence="2">
    <location>
        <begin position="38"/>
        <end position="58"/>
    </location>
</feature>
<accession>Q2AAB9</accession>
<dbReference type="SMR" id="Q2AAB9"/>
<dbReference type="UCSC" id="Y71H2AM.25">
    <property type="organism name" value="c. elegans"/>
</dbReference>
<dbReference type="Pfam" id="PF00112">
    <property type="entry name" value="Peptidase_C1"/>
    <property type="match status" value="1"/>
</dbReference>
<keyword evidence="2" id="KW-1133">Transmembrane helix</keyword>
<keyword evidence="2" id="KW-0472">Membrane</keyword>
<dbReference type="FunCoup" id="Q2AAB9">
    <property type="interactions" value="13"/>
</dbReference>
<dbReference type="STRING" id="6239.Y71H2AM.25.1"/>
<gene>
    <name evidence="4" type="ORF">CELE_Y71H2AM.25</name>
    <name evidence="4 6" type="ORF">Y71H2AM.25</name>
</gene>
<dbReference type="SUPFAM" id="SSF54001">
    <property type="entry name" value="Cysteine proteinases"/>
    <property type="match status" value="1"/>
</dbReference>
<dbReference type="FunFam" id="3.90.70.10:FF:000372">
    <property type="entry name" value="Uncharacterized protein"/>
    <property type="match status" value="1"/>
</dbReference>
<dbReference type="Gene3D" id="3.90.70.10">
    <property type="entry name" value="Cysteine proteinases"/>
    <property type="match status" value="1"/>
</dbReference>
<dbReference type="GO" id="GO:0005615">
    <property type="term" value="C:extracellular space"/>
    <property type="evidence" value="ECO:0000318"/>
    <property type="project" value="GO_Central"/>
</dbReference>
<dbReference type="CDD" id="cd02248">
    <property type="entry name" value="Peptidase_C1A"/>
    <property type="match status" value="1"/>
</dbReference>
<dbReference type="Bgee" id="WBGene00044760">
    <property type="expression patterns" value="Expressed in pharyngeal muscle cell (C elegans) and 3 other cell types or tissues"/>
</dbReference>
<dbReference type="PaxDb" id="6239-Y71H2AM.25"/>